<evidence type="ECO:0000256" key="2">
    <source>
        <dbReference type="ARBA" id="ARBA00022649"/>
    </source>
</evidence>
<proteinExistence type="inferred from homology"/>
<keyword evidence="7" id="KW-0614">Plasmid</keyword>
<dbReference type="AlphaFoldDB" id="A0A0H3G0U6"/>
<evidence type="ECO:0000256" key="6">
    <source>
        <dbReference type="ARBA" id="ARBA00049988"/>
    </source>
</evidence>
<evidence type="ECO:0000313" key="7">
    <source>
        <dbReference type="EMBL" id="AEH63636.1"/>
    </source>
</evidence>
<dbReference type="SUPFAM" id="SSF47598">
    <property type="entry name" value="Ribbon-helix-helix"/>
    <property type="match status" value="1"/>
</dbReference>
<sequence>MVATTTISSPKKREALNIRIKPEERDLIDRAAKIQRKSRTDFVLEAACRAAEEALFDQLIITVDPKAYTNFLTRLDMPPRPNDRLQKTMQTVAPWDKL</sequence>
<organism evidence="7 8">
    <name type="scientific">Zymomonas mobilis subsp. mobilis (strain ATCC 10988 / DSM 424 / LMG 404 / NCIMB 8938 / NRRL B-806 / ZM1)</name>
    <dbReference type="NCBI Taxonomy" id="555217"/>
    <lineage>
        <taxon>Bacteria</taxon>
        <taxon>Pseudomonadati</taxon>
        <taxon>Pseudomonadota</taxon>
        <taxon>Alphaproteobacteria</taxon>
        <taxon>Sphingomonadales</taxon>
        <taxon>Zymomonadaceae</taxon>
        <taxon>Zymomonas</taxon>
    </lineage>
</organism>
<dbReference type="Gene3D" id="1.20.5.780">
    <property type="entry name" value="Single helix bin"/>
    <property type="match status" value="1"/>
</dbReference>
<comment type="similarity">
    <text evidence="6">Belongs to the TacA antitoxin family.</text>
</comment>
<keyword evidence="5" id="KW-0804">Transcription</keyword>
<evidence type="ECO:0000256" key="5">
    <source>
        <dbReference type="ARBA" id="ARBA00023163"/>
    </source>
</evidence>
<dbReference type="InterPro" id="IPR010985">
    <property type="entry name" value="Ribbon_hlx_hlx"/>
</dbReference>
<evidence type="ECO:0000256" key="3">
    <source>
        <dbReference type="ARBA" id="ARBA00023015"/>
    </source>
</evidence>
<protein>
    <recommendedName>
        <fullName evidence="9">DUF1778 domain-containing protein</fullName>
    </recommendedName>
</protein>
<dbReference type="GO" id="GO:0003677">
    <property type="term" value="F:DNA binding"/>
    <property type="evidence" value="ECO:0007669"/>
    <property type="project" value="UniProtKB-KW"/>
</dbReference>
<dbReference type="KEGG" id="zmm:Zmob_1847"/>
<keyword evidence="1" id="KW-0678">Repressor</keyword>
<dbReference type="OrthoDB" id="559702at2"/>
<dbReference type="HOGENOM" id="CLU_152494_1_0_5"/>
<dbReference type="Proteomes" id="UP000001494">
    <property type="component" value="Plasmid pZMOB04"/>
</dbReference>
<geneLocation type="plasmid" evidence="7 8">
    <name>pZMOB04</name>
</geneLocation>
<gene>
    <name evidence="7" type="ordered locus">Zmob_1847</name>
</gene>
<dbReference type="PANTHER" id="PTHR35401">
    <property type="entry name" value="COPG FAMILY HELIX-TURN-HELIX PROTEIN-RELATED-RELATED"/>
    <property type="match status" value="1"/>
</dbReference>
<evidence type="ECO:0000256" key="1">
    <source>
        <dbReference type="ARBA" id="ARBA00022491"/>
    </source>
</evidence>
<evidence type="ECO:0000256" key="4">
    <source>
        <dbReference type="ARBA" id="ARBA00023125"/>
    </source>
</evidence>
<keyword evidence="2" id="KW-1277">Toxin-antitoxin system</keyword>
<dbReference type="Pfam" id="PF08681">
    <property type="entry name" value="TacA1"/>
    <property type="match status" value="1"/>
</dbReference>
<dbReference type="PANTHER" id="PTHR35401:SF1">
    <property type="entry name" value="CYTOPLASMIC PROTEIN"/>
    <property type="match status" value="1"/>
</dbReference>
<keyword evidence="4" id="KW-0238">DNA-binding</keyword>
<reference evidence="7 8" key="1">
    <citation type="journal article" date="2011" name="J. Bacteriol.">
        <title>Genome sequence of the ethanol-producing Zymomonas mobilis subsp. mobilis lectotype strain ATCC 10988.</title>
        <authorList>
            <person name="Pappas K.M."/>
            <person name="Kouvelis V.N."/>
            <person name="Saunders E."/>
            <person name="Brettin T.S."/>
            <person name="Bruce D."/>
            <person name="Detter C."/>
            <person name="Balakireva M."/>
            <person name="Han C.S."/>
            <person name="Savvakis G."/>
            <person name="Kyrpides N.C."/>
            <person name="Typas M.A."/>
        </authorList>
    </citation>
    <scope>NUCLEOTIDE SEQUENCE [LARGE SCALE GENOMIC DNA]</scope>
    <source>
        <strain evidence="8">ATCC 10988 / DSM 424 / CCUG 17860 / LMG 404 / NCIMB 8938 / NRRL B-806 / ZM1</strain>
        <plasmid evidence="7">pZMOB04</plasmid>
    </source>
</reference>
<evidence type="ECO:0008006" key="9">
    <source>
        <dbReference type="Google" id="ProtNLM"/>
    </source>
</evidence>
<accession>A0A0H3G0U6</accession>
<dbReference type="InterPro" id="IPR014795">
    <property type="entry name" value="TacA_1-like"/>
</dbReference>
<keyword evidence="3" id="KW-0805">Transcription regulation</keyword>
<name>A0A0H3G0U6_ZYMMA</name>
<dbReference type="GO" id="GO:0006355">
    <property type="term" value="P:regulation of DNA-templated transcription"/>
    <property type="evidence" value="ECO:0007669"/>
    <property type="project" value="InterPro"/>
</dbReference>
<dbReference type="RefSeq" id="WP_014466468.1">
    <property type="nucleotide sequence ID" value="NC_017184.1"/>
</dbReference>
<evidence type="ECO:0000313" key="8">
    <source>
        <dbReference type="Proteomes" id="UP000001494"/>
    </source>
</evidence>
<dbReference type="EMBL" id="CP002854">
    <property type="protein sequence ID" value="AEH63636.1"/>
    <property type="molecule type" value="Genomic_DNA"/>
</dbReference>